<dbReference type="InterPro" id="IPR004244">
    <property type="entry name" value="Transposase_22"/>
</dbReference>
<dbReference type="AlphaFoldDB" id="A0A2H6NA32"/>
<evidence type="ECO:0008006" key="2">
    <source>
        <dbReference type="Google" id="ProtNLM"/>
    </source>
</evidence>
<sequence length="218" mass="26362">MEDRMEKMEERTGKIDEKIENIQQMRMKNEGRFQKIEKIEDQTEKKVGEIDNRLIAVEQKELIAWEMDRAAFHSRLQNIEEEKGENPAEIMIEVLAGTLEIPKRKMMDEIDEMFQMYTRYAMKNKLPREVHVRFTKKAIKSEILQKARDNPLKYKGKEIIVLKQVPRKVRELKREYQFLRKILIKKGVNYRWLIPEGLMFTRQEQRQIGLNRENRIIL</sequence>
<accession>A0A2H6NA32</accession>
<dbReference type="PANTHER" id="PTHR11505">
    <property type="entry name" value="L1 TRANSPOSABLE ELEMENT-RELATED"/>
    <property type="match status" value="1"/>
</dbReference>
<dbReference type="Gene3D" id="1.20.5.170">
    <property type="match status" value="1"/>
</dbReference>
<protein>
    <recommendedName>
        <fullName evidence="2">L1 transposable element RRM domain-containing protein</fullName>
    </recommendedName>
</protein>
<name>A0A2H6NA32_9SAUR</name>
<dbReference type="Gene3D" id="3.30.70.1820">
    <property type="entry name" value="L1 transposable element, RRM domain"/>
    <property type="match status" value="1"/>
</dbReference>
<reference evidence="1" key="1">
    <citation type="submission" date="2017-07" db="EMBL/GenBank/DDBJ databases">
        <authorList>
            <person name="Mikheyev A."/>
            <person name="Grau M."/>
        </authorList>
    </citation>
    <scope>NUCLEOTIDE SEQUENCE</scope>
    <source>
        <tissue evidence="1">Venom_gland</tissue>
    </source>
</reference>
<evidence type="ECO:0000313" key="1">
    <source>
        <dbReference type="EMBL" id="LAA27688.1"/>
    </source>
</evidence>
<reference evidence="1" key="2">
    <citation type="submission" date="2017-12" db="EMBL/GenBank/DDBJ databases">
        <title>Coralsnake Venomics: Analyses of Venom Gland Transcriptomes and Proteomes of Six Brazilian Taxa.</title>
        <authorList>
            <person name="Aird S.D."/>
            <person name="Jorge da Silva N."/>
            <person name="Qiu L."/>
            <person name="Villar-Briones A."/>
            <person name="Aparecida-Saddi V."/>
            <person name="Campos-Telles M.P."/>
            <person name="Grau M."/>
            <person name="Mikheyev A.S."/>
        </authorList>
    </citation>
    <scope>NUCLEOTIDE SEQUENCE</scope>
    <source>
        <tissue evidence="1">Venom_gland</tissue>
    </source>
</reference>
<organism evidence="1">
    <name type="scientific">Micrurus carvalhoi</name>
    <dbReference type="NCBI Taxonomy" id="3147026"/>
    <lineage>
        <taxon>Eukaryota</taxon>
        <taxon>Metazoa</taxon>
        <taxon>Chordata</taxon>
        <taxon>Craniata</taxon>
        <taxon>Vertebrata</taxon>
        <taxon>Euteleostomi</taxon>
        <taxon>Lepidosauria</taxon>
        <taxon>Squamata</taxon>
        <taxon>Bifurcata</taxon>
        <taxon>Unidentata</taxon>
        <taxon>Episquamata</taxon>
        <taxon>Toxicofera</taxon>
        <taxon>Serpentes</taxon>
        <taxon>Colubroidea</taxon>
        <taxon>Elapidae</taxon>
        <taxon>Elapinae</taxon>
        <taxon>Micrurus</taxon>
    </lineage>
</organism>
<proteinExistence type="predicted"/>
<dbReference type="EMBL" id="IACI01077516">
    <property type="protein sequence ID" value="LAA27688.1"/>
    <property type="molecule type" value="Transcribed_RNA"/>
</dbReference>